<keyword evidence="1" id="KW-0863">Zinc-finger</keyword>
<feature type="compositionally biased region" description="Basic and acidic residues" evidence="2">
    <location>
        <begin position="765"/>
        <end position="775"/>
    </location>
</feature>
<evidence type="ECO:0000256" key="2">
    <source>
        <dbReference type="SAM" id="MobiDB-lite"/>
    </source>
</evidence>
<feature type="compositionally biased region" description="Basic residues" evidence="2">
    <location>
        <begin position="533"/>
        <end position="551"/>
    </location>
</feature>
<evidence type="ECO:0000313" key="5">
    <source>
        <dbReference type="Proteomes" id="UP001408356"/>
    </source>
</evidence>
<dbReference type="InterPro" id="IPR001878">
    <property type="entry name" value="Znf_CCHC"/>
</dbReference>
<dbReference type="PROSITE" id="PS50158">
    <property type="entry name" value="ZF_CCHC"/>
    <property type="match status" value="1"/>
</dbReference>
<feature type="compositionally biased region" description="Basic and acidic residues" evidence="2">
    <location>
        <begin position="580"/>
        <end position="598"/>
    </location>
</feature>
<proteinExistence type="predicted"/>
<keyword evidence="1" id="KW-0862">Zinc</keyword>
<evidence type="ECO:0000256" key="1">
    <source>
        <dbReference type="PROSITE-ProRule" id="PRU00047"/>
    </source>
</evidence>
<gene>
    <name evidence="4" type="ORF">SUNI508_00479</name>
</gene>
<accession>A0ABR2V762</accession>
<dbReference type="InterPro" id="IPR036875">
    <property type="entry name" value="Znf_CCHC_sf"/>
</dbReference>
<feature type="compositionally biased region" description="Polar residues" evidence="2">
    <location>
        <begin position="776"/>
        <end position="793"/>
    </location>
</feature>
<feature type="compositionally biased region" description="Polar residues" evidence="2">
    <location>
        <begin position="375"/>
        <end position="390"/>
    </location>
</feature>
<feature type="domain" description="CCHC-type" evidence="3">
    <location>
        <begin position="18"/>
        <end position="33"/>
    </location>
</feature>
<keyword evidence="1" id="KW-0479">Metal-binding</keyword>
<feature type="compositionally biased region" description="Pro residues" evidence="2">
    <location>
        <begin position="165"/>
        <end position="212"/>
    </location>
</feature>
<keyword evidence="5" id="KW-1185">Reference proteome</keyword>
<dbReference type="EMBL" id="JARVKF010000112">
    <property type="protein sequence ID" value="KAK9422616.1"/>
    <property type="molecule type" value="Genomic_DNA"/>
</dbReference>
<feature type="compositionally biased region" description="Pro residues" evidence="2">
    <location>
        <begin position="221"/>
        <end position="236"/>
    </location>
</feature>
<evidence type="ECO:0000259" key="3">
    <source>
        <dbReference type="PROSITE" id="PS50158"/>
    </source>
</evidence>
<protein>
    <recommendedName>
        <fullName evidence="3">CCHC-type domain-containing protein</fullName>
    </recommendedName>
</protein>
<feature type="compositionally biased region" description="Basic and acidic residues" evidence="2">
    <location>
        <begin position="725"/>
        <end position="736"/>
    </location>
</feature>
<feature type="compositionally biased region" description="Basic and acidic residues" evidence="2">
    <location>
        <begin position="247"/>
        <end position="347"/>
    </location>
</feature>
<feature type="region of interest" description="Disordered" evidence="2">
    <location>
        <begin position="31"/>
        <end position="390"/>
    </location>
</feature>
<evidence type="ECO:0000313" key="4">
    <source>
        <dbReference type="EMBL" id="KAK9422616.1"/>
    </source>
</evidence>
<name>A0ABR2V762_9PEZI</name>
<feature type="compositionally biased region" description="Polar residues" evidence="2">
    <location>
        <begin position="801"/>
        <end position="824"/>
    </location>
</feature>
<reference evidence="4 5" key="1">
    <citation type="journal article" date="2024" name="J. Plant Pathol.">
        <title>Sequence and assembly of the genome of Seiridium unicorne, isolate CBS 538.82, causal agent of cypress canker disease.</title>
        <authorList>
            <person name="Scali E."/>
            <person name="Rocca G.D."/>
            <person name="Danti R."/>
            <person name="Garbelotto M."/>
            <person name="Barberini S."/>
            <person name="Baroncelli R."/>
            <person name="Emiliani G."/>
        </authorList>
    </citation>
    <scope>NUCLEOTIDE SEQUENCE [LARGE SCALE GENOMIC DNA]</scope>
    <source>
        <strain evidence="4 5">BM-138-508</strain>
    </source>
</reference>
<dbReference type="SUPFAM" id="SSF57756">
    <property type="entry name" value="Retrovirus zinc finger-like domains"/>
    <property type="match status" value="1"/>
</dbReference>
<feature type="compositionally biased region" description="Basic and acidic residues" evidence="2">
    <location>
        <begin position="679"/>
        <end position="703"/>
    </location>
</feature>
<dbReference type="Proteomes" id="UP001408356">
    <property type="component" value="Unassembled WGS sequence"/>
</dbReference>
<organism evidence="4 5">
    <name type="scientific">Seiridium unicorne</name>
    <dbReference type="NCBI Taxonomy" id="138068"/>
    <lineage>
        <taxon>Eukaryota</taxon>
        <taxon>Fungi</taxon>
        <taxon>Dikarya</taxon>
        <taxon>Ascomycota</taxon>
        <taxon>Pezizomycotina</taxon>
        <taxon>Sordariomycetes</taxon>
        <taxon>Xylariomycetidae</taxon>
        <taxon>Amphisphaeriales</taxon>
        <taxon>Sporocadaceae</taxon>
        <taxon>Seiridium</taxon>
    </lineage>
</organism>
<feature type="compositionally biased region" description="Low complexity" evidence="2">
    <location>
        <begin position="132"/>
        <end position="141"/>
    </location>
</feature>
<sequence length="874" mass="98214">MGETAPGHRTGHSEPPPCYNCGMRGHIFTACPEPTRATPAGLEASRARQQVGGSRGDSDHPNKRHKGPIVTRYSQPPTYNAVPAQYPPTPPVQHFPYAPSQHYPPAPTPYPYQGQHGHNYPPPQPPPPPPSGYGLPPQLYGAPPYGQHPYHFPGQSGGLHAPQMIPAPPPLPIPGHPPQYNQPPGFPPQPPYGYHGPPPGSHAPPVGPPPAHHQPDYRPYPGLPLPPPPPPPPPPAYSGYSPHNTPFRRDSHGIEHYQPREDRHHDRFDDRRPRSNWSDRRHDGGVSHPRERSGSSRGHAREERWPGRGRQDSGGPFDRRRNQRPHAERSGNNHDRFRSRSRPRSDRSVGSQNQKRTPVHVAPPLAARTPVPDLNSASEPEATPQTSQVESFVVLVKDGVPVEGQTSPAKQDTKETSAVEVNDTEHSLVRMEDGNQTEEEFLDELKVAFADSAPQNQGDAIAEPLPGEYSEQIMLPPAFDAKGVKSKYITPSNLDDFALSVRDTNQWNKYRNHPVFLAPEEVNLHNLGLYMRKSQKGQGHRNDKRGRGVHGQHHDRDHHRFNNHDRGDQRRSSNVQRKRKWDDRTQESRVSEHRDLGNHTRPYAYEEPSRIPRQMSPEPGEISDTPVSAAVDPRAWPPSAPPQEDEIPWTSGNPIIHPEYPGQPPVQDDVHTYSRNYRHHVEPDIPRRYKEYSHSPERWEHPPRSRSPYYRGRQGQSRSPPPAELPEKPDHHKLREPSQGPLLDELQSHIDKLCSTTPSKGIRHNAAEYERHFTESPHQPLSQSPAALTSNLRSRIFRPESPTSYHEATSRRSSLGNLSPSSDAGSPLTRIEAELLGLVGADEDESESKSPKREHENHTPSFKRKQRKVNSVYE</sequence>
<comment type="caution">
    <text evidence="4">The sequence shown here is derived from an EMBL/GenBank/DDBJ whole genome shotgun (WGS) entry which is preliminary data.</text>
</comment>
<feature type="compositionally biased region" description="Basic and acidic residues" evidence="2">
    <location>
        <begin position="552"/>
        <end position="571"/>
    </location>
</feature>
<feature type="region of interest" description="Disordered" evidence="2">
    <location>
        <begin position="533"/>
        <end position="874"/>
    </location>
</feature>
<feature type="compositionally biased region" description="Basic and acidic residues" evidence="2">
    <location>
        <begin position="847"/>
        <end position="858"/>
    </location>
</feature>
<feature type="compositionally biased region" description="Pro residues" evidence="2">
    <location>
        <begin position="120"/>
        <end position="131"/>
    </location>
</feature>